<name>F2NIM2_DESAR</name>
<dbReference type="Proteomes" id="UP000000483">
    <property type="component" value="Chromosome"/>
</dbReference>
<dbReference type="KEGG" id="dao:Desac_2682"/>
<evidence type="ECO:0000256" key="1">
    <source>
        <dbReference type="SAM" id="MobiDB-lite"/>
    </source>
</evidence>
<sequence>MKKLVSTTTALVFALGLTAAVQAQPAVDKPAPAPVQKVTETAPQAIQTPAAPEATKVAAPEAKKAEKALRVKKHKRDKAGKCKEASEDVGQKTGAGLKTPVAPDKKAEMEVPQAEKK</sequence>
<evidence type="ECO:0000313" key="4">
    <source>
        <dbReference type="Proteomes" id="UP000000483"/>
    </source>
</evidence>
<feature type="compositionally biased region" description="Basic and acidic residues" evidence="1">
    <location>
        <begin position="103"/>
        <end position="117"/>
    </location>
</feature>
<reference evidence="3 4" key="1">
    <citation type="journal article" date="2011" name="Stand. Genomic Sci.">
        <title>Complete genome sequence of the acetate-degrading sulfate reducer Desulfobacca acetoxidans type strain (ASRB2).</title>
        <authorList>
            <person name="Goker M."/>
            <person name="Teshima H."/>
            <person name="Lapidus A."/>
            <person name="Nolan M."/>
            <person name="Lucas S."/>
            <person name="Hammon N."/>
            <person name="Deshpande S."/>
            <person name="Cheng J.F."/>
            <person name="Tapia R."/>
            <person name="Han C."/>
            <person name="Goodwin L."/>
            <person name="Pitluck S."/>
            <person name="Huntemann M."/>
            <person name="Liolios K."/>
            <person name="Ivanova N."/>
            <person name="Pagani I."/>
            <person name="Mavromatis K."/>
            <person name="Ovchinikova G."/>
            <person name="Pati A."/>
            <person name="Chen A."/>
            <person name="Palaniappan K."/>
            <person name="Land M."/>
            <person name="Hauser L."/>
            <person name="Brambilla E.M."/>
            <person name="Rohde M."/>
            <person name="Spring S."/>
            <person name="Detter J.C."/>
            <person name="Woyke T."/>
            <person name="Bristow J."/>
            <person name="Eisen J.A."/>
            <person name="Markowitz V."/>
            <person name="Hugenholtz P."/>
            <person name="Kyrpides N.C."/>
            <person name="Klenk H.P."/>
        </authorList>
    </citation>
    <scope>NUCLEOTIDE SEQUENCE [LARGE SCALE GENOMIC DNA]</scope>
    <source>
        <strain evidence="4">ATCC 700848 / DSM 11109 / ASRB2</strain>
    </source>
</reference>
<dbReference type="EMBL" id="CP002629">
    <property type="protein sequence ID" value="AEB10497.1"/>
    <property type="molecule type" value="Genomic_DNA"/>
</dbReference>
<dbReference type="RefSeq" id="WP_013707606.1">
    <property type="nucleotide sequence ID" value="NC_015388.1"/>
</dbReference>
<organism evidence="3 4">
    <name type="scientific">Desulfobacca acetoxidans (strain ATCC 700848 / DSM 11109 / ASRB2)</name>
    <dbReference type="NCBI Taxonomy" id="880072"/>
    <lineage>
        <taxon>Bacteria</taxon>
        <taxon>Pseudomonadati</taxon>
        <taxon>Thermodesulfobacteriota</taxon>
        <taxon>Desulfobaccia</taxon>
        <taxon>Desulfobaccales</taxon>
        <taxon>Desulfobaccaceae</taxon>
        <taxon>Desulfobacca</taxon>
    </lineage>
</organism>
<feature type="chain" id="PRO_5003287221" evidence="2">
    <location>
        <begin position="24"/>
        <end position="117"/>
    </location>
</feature>
<evidence type="ECO:0000256" key="2">
    <source>
        <dbReference type="SAM" id="SignalP"/>
    </source>
</evidence>
<keyword evidence="2" id="KW-0732">Signal</keyword>
<reference evidence="4" key="2">
    <citation type="submission" date="2011-03" db="EMBL/GenBank/DDBJ databases">
        <title>The complete genome of Desulfobacca acetoxidans DSM 11109.</title>
        <authorList>
            <consortium name="US DOE Joint Genome Institute (JGI-PGF)"/>
            <person name="Lucas S."/>
            <person name="Copeland A."/>
            <person name="Lapidus A."/>
            <person name="Bruce D."/>
            <person name="Goodwin L."/>
            <person name="Pitluck S."/>
            <person name="Peters L."/>
            <person name="Kyrpides N."/>
            <person name="Mavromatis K."/>
            <person name="Ivanova N."/>
            <person name="Ovchinnikova G."/>
            <person name="Teshima H."/>
            <person name="Detter J.C."/>
            <person name="Han C."/>
            <person name="Land M."/>
            <person name="Hauser L."/>
            <person name="Markowitz V."/>
            <person name="Cheng J.-F."/>
            <person name="Hugenholtz P."/>
            <person name="Woyke T."/>
            <person name="Wu D."/>
            <person name="Spring S."/>
            <person name="Schueler E."/>
            <person name="Brambilla E."/>
            <person name="Klenk H.-P."/>
            <person name="Eisen J.A."/>
        </authorList>
    </citation>
    <scope>NUCLEOTIDE SEQUENCE [LARGE SCALE GENOMIC DNA]</scope>
    <source>
        <strain evidence="4">ATCC 700848 / DSM 11109 / ASRB2</strain>
    </source>
</reference>
<feature type="signal peptide" evidence="2">
    <location>
        <begin position="1"/>
        <end position="23"/>
    </location>
</feature>
<dbReference type="AlphaFoldDB" id="F2NIM2"/>
<keyword evidence="3" id="KW-0675">Receptor</keyword>
<keyword evidence="4" id="KW-1185">Reference proteome</keyword>
<evidence type="ECO:0000313" key="3">
    <source>
        <dbReference type="EMBL" id="AEB10497.1"/>
    </source>
</evidence>
<proteinExistence type="predicted"/>
<feature type="compositionally biased region" description="Basic and acidic residues" evidence="1">
    <location>
        <begin position="79"/>
        <end position="90"/>
    </location>
</feature>
<dbReference type="HOGENOM" id="CLU_2080968_0_0_7"/>
<protein>
    <submittedName>
        <fullName evidence="3">Protein tyrosine phosphatase, receptor type, F</fullName>
    </submittedName>
</protein>
<gene>
    <name evidence="3" type="ordered locus">Desac_2682</name>
</gene>
<feature type="region of interest" description="Disordered" evidence="1">
    <location>
        <begin position="25"/>
        <end position="117"/>
    </location>
</feature>
<accession>F2NIM2</accession>
<feature type="compositionally biased region" description="Low complexity" evidence="1">
    <location>
        <begin position="39"/>
        <end position="60"/>
    </location>
</feature>